<evidence type="ECO:0000259" key="7">
    <source>
        <dbReference type="PROSITE" id="PS51736"/>
    </source>
</evidence>
<dbReference type="Pfam" id="PF02796">
    <property type="entry name" value="HTH_7"/>
    <property type="match status" value="1"/>
</dbReference>
<dbReference type="SUPFAM" id="SSF53041">
    <property type="entry name" value="Resolvase-like"/>
    <property type="match status" value="1"/>
</dbReference>
<evidence type="ECO:0000256" key="6">
    <source>
        <dbReference type="PROSITE-ProRule" id="PRU10137"/>
    </source>
</evidence>
<dbReference type="GO" id="GO:0003677">
    <property type="term" value="F:DNA binding"/>
    <property type="evidence" value="ECO:0007669"/>
    <property type="project" value="UniProtKB-KW"/>
</dbReference>
<dbReference type="Proteomes" id="UP000283833">
    <property type="component" value="Unassembled WGS sequence"/>
</dbReference>
<evidence type="ECO:0000256" key="2">
    <source>
        <dbReference type="ARBA" id="ARBA00022908"/>
    </source>
</evidence>
<keyword evidence="3" id="KW-0238">DNA-binding</keyword>
<dbReference type="PROSITE" id="PS51736">
    <property type="entry name" value="RECOMBINASES_3"/>
    <property type="match status" value="1"/>
</dbReference>
<dbReference type="GO" id="GO:0000150">
    <property type="term" value="F:DNA strand exchange activity"/>
    <property type="evidence" value="ECO:0007669"/>
    <property type="project" value="InterPro"/>
</dbReference>
<dbReference type="InterPro" id="IPR006119">
    <property type="entry name" value="Resolv_N"/>
</dbReference>
<dbReference type="PANTHER" id="PTHR30461:SF2">
    <property type="entry name" value="SERINE RECOMBINASE PINE-RELATED"/>
    <property type="match status" value="1"/>
</dbReference>
<dbReference type="RefSeq" id="WP_147343176.1">
    <property type="nucleotide sequence ID" value="NZ_QRXI01000046.1"/>
</dbReference>
<organism evidence="8 9">
    <name type="scientific">Phocaeicola vulgatus</name>
    <name type="common">Bacteroides vulgatus</name>
    <dbReference type="NCBI Taxonomy" id="821"/>
    <lineage>
        <taxon>Bacteria</taxon>
        <taxon>Pseudomonadati</taxon>
        <taxon>Bacteroidota</taxon>
        <taxon>Bacteroidia</taxon>
        <taxon>Bacteroidales</taxon>
        <taxon>Bacteroidaceae</taxon>
        <taxon>Phocaeicola</taxon>
    </lineage>
</organism>
<dbReference type="InterPro" id="IPR006120">
    <property type="entry name" value="Resolvase_HTH_dom"/>
</dbReference>
<dbReference type="SMART" id="SM00857">
    <property type="entry name" value="Resolvase"/>
    <property type="match status" value="1"/>
</dbReference>
<dbReference type="InterPro" id="IPR036162">
    <property type="entry name" value="Resolvase-like_N_sf"/>
</dbReference>
<dbReference type="PANTHER" id="PTHR30461">
    <property type="entry name" value="DNA-INVERTASE FROM LAMBDOID PROPHAGE"/>
    <property type="match status" value="1"/>
</dbReference>
<comment type="similarity">
    <text evidence="1">Belongs to the site-specific recombinase resolvase family.</text>
</comment>
<dbReference type="Pfam" id="PF00239">
    <property type="entry name" value="Resolvase"/>
    <property type="match status" value="1"/>
</dbReference>
<reference evidence="8 9" key="1">
    <citation type="submission" date="2018-08" db="EMBL/GenBank/DDBJ databases">
        <title>A genome reference for cultivated species of the human gut microbiota.</title>
        <authorList>
            <person name="Zou Y."/>
            <person name="Xue W."/>
            <person name="Luo G."/>
        </authorList>
    </citation>
    <scope>NUCLEOTIDE SEQUENCE [LARGE SCALE GENOMIC DNA]</scope>
    <source>
        <strain evidence="8 9">AF18-14</strain>
    </source>
</reference>
<gene>
    <name evidence="8" type="ORF">DWX04_21045</name>
</gene>
<dbReference type="PROSITE" id="PS00397">
    <property type="entry name" value="RECOMBINASES_1"/>
    <property type="match status" value="1"/>
</dbReference>
<dbReference type="Gene3D" id="3.40.50.1390">
    <property type="entry name" value="Resolvase, N-terminal catalytic domain"/>
    <property type="match status" value="1"/>
</dbReference>
<sequence length="230" mass="26025">QFKKRFVLINSKITFSIFFKGYVRATFAVKIMKYGYARVSTPDQCLNLQLDALRLYGVDHICEEKISGKNKNKPVLDALIAKLKTGDQLIVWKLDRLGRRTCELIKLQEALEKKNIALISLTEQLNTSTPIGKFAFHLLCCIAEMERNIISERTIAGLTSAKAKGRIGGRKPGLTDQAKRKAKLAAIEYTKYLQNEIGTIDDVCRIVGVSRATLYKYLRIEGINIQGRKR</sequence>
<keyword evidence="4" id="KW-0233">DNA recombination</keyword>
<dbReference type="AlphaFoldDB" id="A0A412Q934"/>
<dbReference type="GO" id="GO:0015074">
    <property type="term" value="P:DNA integration"/>
    <property type="evidence" value="ECO:0007669"/>
    <property type="project" value="UniProtKB-KW"/>
</dbReference>
<dbReference type="PROSITE" id="PS00398">
    <property type="entry name" value="RECOMBINASES_2"/>
    <property type="match status" value="1"/>
</dbReference>
<dbReference type="InterPro" id="IPR006118">
    <property type="entry name" value="Recombinase_CS"/>
</dbReference>
<evidence type="ECO:0000256" key="5">
    <source>
        <dbReference type="PIRSR" id="PIRSR606118-50"/>
    </source>
</evidence>
<evidence type="ECO:0000256" key="1">
    <source>
        <dbReference type="ARBA" id="ARBA00009913"/>
    </source>
</evidence>
<name>A0A412Q934_PHOVU</name>
<protein>
    <submittedName>
        <fullName evidence="8">Recombinase family protein</fullName>
    </submittedName>
</protein>
<accession>A0A412Q934</accession>
<feature type="non-terminal residue" evidence="8">
    <location>
        <position position="1"/>
    </location>
</feature>
<evidence type="ECO:0000256" key="4">
    <source>
        <dbReference type="ARBA" id="ARBA00023172"/>
    </source>
</evidence>
<dbReference type="EMBL" id="QRXI01000046">
    <property type="protein sequence ID" value="RGT86517.1"/>
    <property type="molecule type" value="Genomic_DNA"/>
</dbReference>
<keyword evidence="2" id="KW-0229">DNA integration</keyword>
<feature type="active site" description="O-(5'-phospho-DNA)-serine intermediate" evidence="5 6">
    <location>
        <position position="40"/>
    </location>
</feature>
<comment type="caution">
    <text evidence="8">The sequence shown here is derived from an EMBL/GenBank/DDBJ whole genome shotgun (WGS) entry which is preliminary data.</text>
</comment>
<proteinExistence type="inferred from homology"/>
<evidence type="ECO:0000313" key="8">
    <source>
        <dbReference type="EMBL" id="RGT86517.1"/>
    </source>
</evidence>
<feature type="domain" description="Resolvase/invertase-type recombinase catalytic" evidence="7">
    <location>
        <begin position="32"/>
        <end position="165"/>
    </location>
</feature>
<dbReference type="CDD" id="cd03768">
    <property type="entry name" value="SR_ResInv"/>
    <property type="match status" value="1"/>
</dbReference>
<evidence type="ECO:0000256" key="3">
    <source>
        <dbReference type="ARBA" id="ARBA00023125"/>
    </source>
</evidence>
<evidence type="ECO:0000313" key="9">
    <source>
        <dbReference type="Proteomes" id="UP000283833"/>
    </source>
</evidence>
<dbReference type="InterPro" id="IPR050639">
    <property type="entry name" value="SSR_resolvase"/>
</dbReference>